<evidence type="ECO:0000313" key="1">
    <source>
        <dbReference type="EMBL" id="KKN52058.1"/>
    </source>
</evidence>
<organism evidence="1">
    <name type="scientific">marine sediment metagenome</name>
    <dbReference type="NCBI Taxonomy" id="412755"/>
    <lineage>
        <taxon>unclassified sequences</taxon>
        <taxon>metagenomes</taxon>
        <taxon>ecological metagenomes</taxon>
    </lineage>
</organism>
<gene>
    <name evidence="1" type="ORF">LCGC14_0616380</name>
</gene>
<proteinExistence type="predicted"/>
<accession>A0A0F9UEL9</accession>
<protein>
    <submittedName>
        <fullName evidence="1">Uncharacterized protein</fullName>
    </submittedName>
</protein>
<comment type="caution">
    <text evidence="1">The sequence shown here is derived from an EMBL/GenBank/DDBJ whole genome shotgun (WGS) entry which is preliminary data.</text>
</comment>
<dbReference type="EMBL" id="LAZR01001036">
    <property type="protein sequence ID" value="KKN52058.1"/>
    <property type="molecule type" value="Genomic_DNA"/>
</dbReference>
<dbReference type="AlphaFoldDB" id="A0A0F9UEL9"/>
<name>A0A0F9UEL9_9ZZZZ</name>
<reference evidence="1" key="1">
    <citation type="journal article" date="2015" name="Nature">
        <title>Complex archaea that bridge the gap between prokaryotes and eukaryotes.</title>
        <authorList>
            <person name="Spang A."/>
            <person name="Saw J.H."/>
            <person name="Jorgensen S.L."/>
            <person name="Zaremba-Niedzwiedzka K."/>
            <person name="Martijn J."/>
            <person name="Lind A.E."/>
            <person name="van Eijk R."/>
            <person name="Schleper C."/>
            <person name="Guy L."/>
            <person name="Ettema T.J."/>
        </authorList>
    </citation>
    <scope>NUCLEOTIDE SEQUENCE</scope>
</reference>
<sequence>MIDKKSILREFIKRENTVNRIMEWNIRAEKEKDAIAKFIFRWISFNGLYSSLYDVIHMEEKAVGVREIDVLTEFCEDFIETDNNLASKMYSKEREEKLKKNIKDRARLMGKCLDILENPNSNEGKATAMVKIAYIVRCRLFHGDKNPLLEVNQDTVGVADQVITPIINSILFS</sequence>